<dbReference type="AlphaFoldDB" id="A0A9D5Q7Z4"/>
<gene>
    <name evidence="5" type="ORF">GF339_20375</name>
</gene>
<dbReference type="InterPro" id="IPR004682">
    <property type="entry name" value="TRAP_DctP"/>
</dbReference>
<dbReference type="NCBIfam" id="NF037995">
    <property type="entry name" value="TRAP_S1"/>
    <property type="match status" value="1"/>
</dbReference>
<dbReference type="GO" id="GO:0030288">
    <property type="term" value="C:outer membrane-bounded periplasmic space"/>
    <property type="evidence" value="ECO:0007669"/>
    <property type="project" value="InterPro"/>
</dbReference>
<comment type="subcellular location">
    <subcellularLocation>
        <location evidence="1">Cell envelope</location>
    </subcellularLocation>
</comment>
<organism evidence="5 6">
    <name type="scientific">candidate division KSB3 bacterium</name>
    <dbReference type="NCBI Taxonomy" id="2044937"/>
    <lineage>
        <taxon>Bacteria</taxon>
        <taxon>candidate division KSB3</taxon>
    </lineage>
</organism>
<keyword evidence="4" id="KW-0732">Signal</keyword>
<evidence type="ECO:0000256" key="1">
    <source>
        <dbReference type="ARBA" id="ARBA00004196"/>
    </source>
</evidence>
<evidence type="ECO:0000313" key="6">
    <source>
        <dbReference type="Proteomes" id="UP000649604"/>
    </source>
</evidence>
<name>A0A9D5Q7Z4_9BACT</name>
<sequence length="329" mass="36947">MQKWNVVIVVCLAVLLGSLGMGSDLRAETIELRYGLWAKEGEAQHLGALKFKEVLEAESDGKFSVTVYPGNQLGTPREMLAQLALGTTQICASGDPGIKEIEYLALPYLMKGIGNYTAVINSEIGEEWNKILVDKRKVRLLGFLPRSPRQISANTVINTMADLEGLKLRAPERDYYVKSIAALGAKPTPMAFKEVYTALQTGIVDGQENPIETIYAQKFYEVQDCVAMVDYIDKPAYVMIGESFWQERTPEERELIKKAQAASRTMVEEILPEQQEEFMQKMEEAGIVFTYPDKAEFIEATQPVRDELGTEVWGEETYKKIVEIGQQDL</sequence>
<dbReference type="GO" id="GO:0055085">
    <property type="term" value="P:transmembrane transport"/>
    <property type="evidence" value="ECO:0007669"/>
    <property type="project" value="InterPro"/>
</dbReference>
<dbReference type="PIRSF" id="PIRSF006470">
    <property type="entry name" value="DctB"/>
    <property type="match status" value="1"/>
</dbReference>
<dbReference type="NCBIfam" id="TIGR00787">
    <property type="entry name" value="dctP"/>
    <property type="match status" value="1"/>
</dbReference>
<dbReference type="PANTHER" id="PTHR33376:SF4">
    <property type="entry name" value="SIALIC ACID-BINDING PERIPLASMIC PROTEIN SIAP"/>
    <property type="match status" value="1"/>
</dbReference>
<dbReference type="CDD" id="cd13603">
    <property type="entry name" value="PBP2_TRAP_Siap_TeaA_like"/>
    <property type="match status" value="1"/>
</dbReference>
<dbReference type="Pfam" id="PF03480">
    <property type="entry name" value="DctP"/>
    <property type="match status" value="1"/>
</dbReference>
<comment type="caution">
    <text evidence="5">The sequence shown here is derived from an EMBL/GenBank/DDBJ whole genome shotgun (WGS) entry which is preliminary data.</text>
</comment>
<accession>A0A9D5Q7Z4</accession>
<protein>
    <submittedName>
        <fullName evidence="5">DctP family TRAP transporter solute-binding subunit</fullName>
    </submittedName>
</protein>
<proteinExistence type="inferred from homology"/>
<evidence type="ECO:0000313" key="5">
    <source>
        <dbReference type="EMBL" id="MBD3326953.1"/>
    </source>
</evidence>
<evidence type="ECO:0000256" key="4">
    <source>
        <dbReference type="ARBA" id="ARBA00022729"/>
    </source>
</evidence>
<dbReference type="Gene3D" id="3.40.190.170">
    <property type="entry name" value="Bacterial extracellular solute-binding protein, family 7"/>
    <property type="match status" value="1"/>
</dbReference>
<dbReference type="Proteomes" id="UP000649604">
    <property type="component" value="Unassembled WGS sequence"/>
</dbReference>
<dbReference type="PANTHER" id="PTHR33376">
    <property type="match status" value="1"/>
</dbReference>
<evidence type="ECO:0000256" key="2">
    <source>
        <dbReference type="ARBA" id="ARBA00009023"/>
    </source>
</evidence>
<comment type="similarity">
    <text evidence="2">Belongs to the bacterial solute-binding protein 7 family.</text>
</comment>
<dbReference type="EMBL" id="WJJP01000665">
    <property type="protein sequence ID" value="MBD3326953.1"/>
    <property type="molecule type" value="Genomic_DNA"/>
</dbReference>
<dbReference type="InterPro" id="IPR038404">
    <property type="entry name" value="TRAP_DctP_sf"/>
</dbReference>
<evidence type="ECO:0000256" key="3">
    <source>
        <dbReference type="ARBA" id="ARBA00022448"/>
    </source>
</evidence>
<dbReference type="InterPro" id="IPR018389">
    <property type="entry name" value="DctP_fam"/>
</dbReference>
<reference evidence="5" key="1">
    <citation type="submission" date="2019-11" db="EMBL/GenBank/DDBJ databases">
        <title>Microbial mats filling the niche in hypersaline microbial mats.</title>
        <authorList>
            <person name="Wong H.L."/>
            <person name="Macleod F.I."/>
            <person name="White R.A. III"/>
            <person name="Burns B.P."/>
        </authorList>
    </citation>
    <scope>NUCLEOTIDE SEQUENCE</scope>
    <source>
        <strain evidence="5">Rbin_158</strain>
    </source>
</reference>
<keyword evidence="3" id="KW-0813">Transport</keyword>